<evidence type="ECO:0000313" key="2">
    <source>
        <dbReference type="EMBL" id="TFH93053.1"/>
    </source>
</evidence>
<dbReference type="EMBL" id="SATR01000003">
    <property type="protein sequence ID" value="TFH93053.1"/>
    <property type="molecule type" value="Genomic_DNA"/>
</dbReference>
<evidence type="ECO:0000256" key="1">
    <source>
        <dbReference type="SAM" id="SignalP"/>
    </source>
</evidence>
<dbReference type="Proteomes" id="UP000297753">
    <property type="component" value="Unassembled WGS sequence"/>
</dbReference>
<sequence>MKLLILLLSLFSFSSLAGQQTGTVDWLIVRASDGLVYFGIEGVKATGKPACATRSYWMIKDENSTSGMLQYSMLLSAHDSGRQVAVTGMNTCSRWGDGEDVNTIRLN</sequence>
<organism evidence="2 3">
    <name type="scientific">Vibrio ouci</name>
    <dbReference type="NCBI Taxonomy" id="2499078"/>
    <lineage>
        <taxon>Bacteria</taxon>
        <taxon>Pseudomonadati</taxon>
        <taxon>Pseudomonadota</taxon>
        <taxon>Gammaproteobacteria</taxon>
        <taxon>Vibrionales</taxon>
        <taxon>Vibrionaceae</taxon>
        <taxon>Vibrio</taxon>
    </lineage>
</organism>
<reference evidence="2 3" key="1">
    <citation type="submission" date="2019-01" db="EMBL/GenBank/DDBJ databases">
        <title>Vibrio BEI176 sp. nov, a marine bacterium isolated from China: eastern marignal seas.</title>
        <authorList>
            <person name="Li B."/>
        </authorList>
    </citation>
    <scope>NUCLEOTIDE SEQUENCE [LARGE SCALE GENOMIC DNA]</scope>
    <source>
        <strain evidence="2 3">BEI176</strain>
    </source>
</reference>
<keyword evidence="1" id="KW-0732">Signal</keyword>
<proteinExistence type="predicted"/>
<dbReference type="RefSeq" id="WP_134834272.1">
    <property type="nucleotide sequence ID" value="NZ_SATR01000003.1"/>
</dbReference>
<protein>
    <submittedName>
        <fullName evidence="2">Uncharacterized protein</fullName>
    </submittedName>
</protein>
<feature type="chain" id="PRO_5021255663" evidence="1">
    <location>
        <begin position="18"/>
        <end position="107"/>
    </location>
</feature>
<evidence type="ECO:0000313" key="3">
    <source>
        <dbReference type="Proteomes" id="UP000297753"/>
    </source>
</evidence>
<gene>
    <name evidence="2" type="ORF">ELS82_03635</name>
</gene>
<comment type="caution">
    <text evidence="2">The sequence shown here is derived from an EMBL/GenBank/DDBJ whole genome shotgun (WGS) entry which is preliminary data.</text>
</comment>
<name>A0A4Y8WK46_9VIBR</name>
<dbReference type="OrthoDB" id="8912437at2"/>
<feature type="signal peptide" evidence="1">
    <location>
        <begin position="1"/>
        <end position="17"/>
    </location>
</feature>
<dbReference type="AlphaFoldDB" id="A0A4Y8WK46"/>
<accession>A0A4Y8WK46</accession>
<keyword evidence="3" id="KW-1185">Reference proteome</keyword>